<reference evidence="2" key="1">
    <citation type="submission" date="2022-07" db="EMBL/GenBank/DDBJ databases">
        <title>Phylogenomic reconstructions and comparative analyses of Kickxellomycotina fungi.</title>
        <authorList>
            <person name="Reynolds N.K."/>
            <person name="Stajich J.E."/>
            <person name="Barry K."/>
            <person name="Grigoriev I.V."/>
            <person name="Crous P."/>
            <person name="Smith M.E."/>
        </authorList>
    </citation>
    <scope>NUCLEOTIDE SEQUENCE</scope>
    <source>
        <strain evidence="2">BCRC 34381</strain>
    </source>
</reference>
<evidence type="ECO:0000256" key="1">
    <source>
        <dbReference type="SAM" id="MobiDB-lite"/>
    </source>
</evidence>
<dbReference type="AlphaFoldDB" id="A0A9W7YEU7"/>
<protein>
    <submittedName>
        <fullName evidence="2">Uncharacterized protein</fullName>
    </submittedName>
</protein>
<evidence type="ECO:0000313" key="3">
    <source>
        <dbReference type="Proteomes" id="UP001143981"/>
    </source>
</evidence>
<gene>
    <name evidence="2" type="ORF">LPJ61_002521</name>
</gene>
<dbReference type="Proteomes" id="UP001143981">
    <property type="component" value="Unassembled WGS sequence"/>
</dbReference>
<proteinExistence type="predicted"/>
<evidence type="ECO:0000313" key="2">
    <source>
        <dbReference type="EMBL" id="KAJ1731466.1"/>
    </source>
</evidence>
<keyword evidence="3" id="KW-1185">Reference proteome</keyword>
<accession>A0A9W7YEU7</accession>
<comment type="caution">
    <text evidence="2">The sequence shown here is derived from an EMBL/GenBank/DDBJ whole genome shotgun (WGS) entry which is preliminary data.</text>
</comment>
<name>A0A9W7YEU7_9FUNG</name>
<feature type="region of interest" description="Disordered" evidence="1">
    <location>
        <begin position="1"/>
        <end position="23"/>
    </location>
</feature>
<organism evidence="2 3">
    <name type="scientific">Coemansia biformis</name>
    <dbReference type="NCBI Taxonomy" id="1286918"/>
    <lineage>
        <taxon>Eukaryota</taxon>
        <taxon>Fungi</taxon>
        <taxon>Fungi incertae sedis</taxon>
        <taxon>Zoopagomycota</taxon>
        <taxon>Kickxellomycotina</taxon>
        <taxon>Kickxellomycetes</taxon>
        <taxon>Kickxellales</taxon>
        <taxon>Kickxellaceae</taxon>
        <taxon>Coemansia</taxon>
    </lineage>
</organism>
<dbReference type="EMBL" id="JANBOI010000326">
    <property type="protein sequence ID" value="KAJ1731466.1"/>
    <property type="molecule type" value="Genomic_DNA"/>
</dbReference>
<sequence>MSAADSAGAHTSETLLKSPKPIPDSELCKLGRGEYSRLPYGIPLHDADMAIVAKRVEDPETFSMFDRIWMAHLDREAMVDPVAAPEGADHSVAALSRPGLPRTLPTNLPMFGTKEKADFADAIPFVRNVESHADARKLLENIRIKPEVTFADHLTMSEDLRVYAGPGLSDIDAAAVFYASLPEELATLVCKEQDPASQDATSGTATTNMDLVVASGYINIVRRVEIDVHYLISPLPELKGTIKLLCSVQDEWKGVRALVLAMHPRAPTSGTLNANLTSYEVELAKISDSLAAMFPHVYELRFGGRYQNGVARALYSLLAGSYTEQLKVLHSKHPIVVPRDRMFAQLKYASISGDNDHGYQLPRMYSGSLEKLQLRRFTADHSWASFSTDSDSRQMELPPFMRFIDITASPSVYQSISSIKLPGTRGLYLGIPSTSANCPSVLTNTSGIIARAGKCIGKRLCVEDETLPVLPENITCIDLTQLTVMAPTSVDTMLGLIHKLPRLTSLELYNLTLDNIKSNISIPSSGDHQLAAPMDTSISEISITIFRHQYPPELAVPVVKYLLLVIPSLTTFYAAQTPRGPIMAFVDEYAQQYPHLAGIDLRLYQEYRNMAPLARMSNMAPRERHANSPW</sequence>